<dbReference type="Gene3D" id="3.30.420.10">
    <property type="entry name" value="Ribonuclease H-like superfamily/Ribonuclease H"/>
    <property type="match status" value="1"/>
</dbReference>
<accession>A0A1F6BJD1</accession>
<reference evidence="2 3" key="1">
    <citation type="journal article" date="2016" name="Nat. Commun.">
        <title>Thousands of microbial genomes shed light on interconnected biogeochemical processes in an aquifer system.</title>
        <authorList>
            <person name="Anantharaman K."/>
            <person name="Brown C.T."/>
            <person name="Hug L.A."/>
            <person name="Sharon I."/>
            <person name="Castelle C.J."/>
            <person name="Probst A.J."/>
            <person name="Thomas B.C."/>
            <person name="Singh A."/>
            <person name="Wilkins M.J."/>
            <person name="Karaoz U."/>
            <person name="Brodie E.L."/>
            <person name="Williams K.H."/>
            <person name="Hubbard S.S."/>
            <person name="Banfield J.F."/>
        </authorList>
    </citation>
    <scope>NUCLEOTIDE SEQUENCE [LARGE SCALE GENOMIC DNA]</scope>
</reference>
<sequence length="446" mass="51415">MTKMPSGKFLIPQNITFIDLETTGSHVAKSQIIEIGLIRTENGKVVKKYSKLVRPITNINPFVLDLTGISYEELDKAETFDLIGSEVLEIIKDSIIAAHNIRFDYGILRQEFARIGIQYTSKHFCTIKLSKLLYPDLRNYNLDHLIAHFNLEVAKRHRAFDDAKAIWDIFKLSKKNSGLKKFEKALKVALKEPSVPLNIAKEELDNLPESTGVYIFYDRKGMPLYIGKSINIRDRVKSHFSRDYLSPRDLNISRQIKSIEFHKTAGELGALFLESLLIKKLQPVYNRKLRLSRKLIAVKKTESSKGIYTFNIAEVSSINTDDLENLLRIFRSKSQAQDFLYTLAYEFQLCPKFLGLEKSDTACFSYHLNKCRGICLDKENKLKYNLRFLEAFTKYRIKPWPFTGPIMIKEEAEDGESFLIDHFLSNTSNLRKVTTLKETFLNQALA</sequence>
<dbReference type="AlphaFoldDB" id="A0A1F6BJD1"/>
<dbReference type="SUPFAM" id="SSF53098">
    <property type="entry name" value="Ribonuclease H-like"/>
    <property type="match status" value="1"/>
</dbReference>
<dbReference type="CDD" id="cd06127">
    <property type="entry name" value="DEDDh"/>
    <property type="match status" value="1"/>
</dbReference>
<dbReference type="NCBIfam" id="TIGR00573">
    <property type="entry name" value="dnaq"/>
    <property type="match status" value="1"/>
</dbReference>
<dbReference type="InterPro" id="IPR047296">
    <property type="entry name" value="GIY-YIG_UvrC_Cho"/>
</dbReference>
<evidence type="ECO:0000259" key="1">
    <source>
        <dbReference type="PROSITE" id="PS50164"/>
    </source>
</evidence>
<dbReference type="InterPro" id="IPR006054">
    <property type="entry name" value="DnaQ"/>
</dbReference>
<dbReference type="CDD" id="cd10434">
    <property type="entry name" value="GIY-YIG_UvrC_Cho"/>
    <property type="match status" value="1"/>
</dbReference>
<comment type="caution">
    <text evidence="2">The sequence shown here is derived from an EMBL/GenBank/DDBJ whole genome shotgun (WGS) entry which is preliminary data.</text>
</comment>
<dbReference type="InterPro" id="IPR036397">
    <property type="entry name" value="RNaseH_sf"/>
</dbReference>
<dbReference type="PROSITE" id="PS50164">
    <property type="entry name" value="GIY_YIG"/>
    <property type="match status" value="1"/>
</dbReference>
<dbReference type="InterPro" id="IPR000305">
    <property type="entry name" value="GIY-YIG_endonuc"/>
</dbReference>
<dbReference type="InterPro" id="IPR013520">
    <property type="entry name" value="Ribonucl_H"/>
</dbReference>
<dbReference type="GO" id="GO:0005829">
    <property type="term" value="C:cytosol"/>
    <property type="evidence" value="ECO:0007669"/>
    <property type="project" value="TreeGrafter"/>
</dbReference>
<dbReference type="PANTHER" id="PTHR30231:SF37">
    <property type="entry name" value="EXODEOXYRIBONUCLEASE 10"/>
    <property type="match status" value="1"/>
</dbReference>
<protein>
    <recommendedName>
        <fullName evidence="1">GIY-YIG domain-containing protein</fullName>
    </recommendedName>
</protein>
<dbReference type="Pfam" id="PF01541">
    <property type="entry name" value="GIY-YIG"/>
    <property type="match status" value="1"/>
</dbReference>
<organism evidence="2 3">
    <name type="scientific">Candidatus Gottesmanbacteria bacterium RIFCSPLOWO2_01_FULL_42_22</name>
    <dbReference type="NCBI Taxonomy" id="1798391"/>
    <lineage>
        <taxon>Bacteria</taxon>
        <taxon>Candidatus Gottesmaniibacteriota</taxon>
    </lineage>
</organism>
<proteinExistence type="predicted"/>
<dbReference type="InterPro" id="IPR035901">
    <property type="entry name" value="GIY-YIG_endonuc_sf"/>
</dbReference>
<evidence type="ECO:0000313" key="3">
    <source>
        <dbReference type="Proteomes" id="UP000176228"/>
    </source>
</evidence>
<dbReference type="Proteomes" id="UP000176228">
    <property type="component" value="Unassembled WGS sequence"/>
</dbReference>
<dbReference type="FunFam" id="3.30.420.10:FF:000045">
    <property type="entry name" value="3'-5' exonuclease DinG"/>
    <property type="match status" value="1"/>
</dbReference>
<dbReference type="SMART" id="SM00479">
    <property type="entry name" value="EXOIII"/>
    <property type="match status" value="1"/>
</dbReference>
<feature type="domain" description="GIY-YIG" evidence="1">
    <location>
        <begin position="209"/>
        <end position="287"/>
    </location>
</feature>
<gene>
    <name evidence="2" type="ORF">A2968_06325</name>
</gene>
<dbReference type="GO" id="GO:0006289">
    <property type="term" value="P:nucleotide-excision repair"/>
    <property type="evidence" value="ECO:0007669"/>
    <property type="project" value="InterPro"/>
</dbReference>
<dbReference type="SMART" id="SM00465">
    <property type="entry name" value="GIYc"/>
    <property type="match status" value="1"/>
</dbReference>
<dbReference type="Gene3D" id="3.40.1440.10">
    <property type="entry name" value="GIY-YIG endonuclease"/>
    <property type="match status" value="1"/>
</dbReference>
<dbReference type="Pfam" id="PF00929">
    <property type="entry name" value="RNase_T"/>
    <property type="match status" value="1"/>
</dbReference>
<dbReference type="InterPro" id="IPR012337">
    <property type="entry name" value="RNaseH-like_sf"/>
</dbReference>
<dbReference type="GO" id="GO:0045004">
    <property type="term" value="P:DNA replication proofreading"/>
    <property type="evidence" value="ECO:0007669"/>
    <property type="project" value="TreeGrafter"/>
</dbReference>
<evidence type="ECO:0000313" key="2">
    <source>
        <dbReference type="EMBL" id="OGG36872.1"/>
    </source>
</evidence>
<name>A0A1F6BJD1_9BACT</name>
<dbReference type="STRING" id="1798391.A2968_06325"/>
<dbReference type="GO" id="GO:0003887">
    <property type="term" value="F:DNA-directed DNA polymerase activity"/>
    <property type="evidence" value="ECO:0007669"/>
    <property type="project" value="InterPro"/>
</dbReference>
<dbReference type="GO" id="GO:0003677">
    <property type="term" value="F:DNA binding"/>
    <property type="evidence" value="ECO:0007669"/>
    <property type="project" value="InterPro"/>
</dbReference>
<dbReference type="SUPFAM" id="SSF82771">
    <property type="entry name" value="GIY-YIG endonuclease"/>
    <property type="match status" value="1"/>
</dbReference>
<dbReference type="EMBL" id="MFJU01000010">
    <property type="protein sequence ID" value="OGG36872.1"/>
    <property type="molecule type" value="Genomic_DNA"/>
</dbReference>
<dbReference type="GO" id="GO:0008408">
    <property type="term" value="F:3'-5' exonuclease activity"/>
    <property type="evidence" value="ECO:0007669"/>
    <property type="project" value="TreeGrafter"/>
</dbReference>
<dbReference type="PANTHER" id="PTHR30231">
    <property type="entry name" value="DNA POLYMERASE III SUBUNIT EPSILON"/>
    <property type="match status" value="1"/>
</dbReference>